<dbReference type="EMBL" id="JACBAZ010000001">
    <property type="protein sequence ID" value="NWK54674.1"/>
    <property type="molecule type" value="Genomic_DNA"/>
</dbReference>
<evidence type="ECO:0000313" key="8">
    <source>
        <dbReference type="EMBL" id="NWK54674.1"/>
    </source>
</evidence>
<evidence type="ECO:0000256" key="6">
    <source>
        <dbReference type="ARBA" id="ARBA00023136"/>
    </source>
</evidence>
<accession>A0A851GKI1</accession>
<feature type="transmembrane region" description="Helical" evidence="7">
    <location>
        <begin position="298"/>
        <end position="316"/>
    </location>
</feature>
<reference evidence="8 9" key="1">
    <citation type="submission" date="2020-07" db="EMBL/GenBank/DDBJ databases">
        <title>Roseicoccus Jingziensis gen. nov., sp. nov., isolated from coastal seawater.</title>
        <authorList>
            <person name="Feng X."/>
        </authorList>
    </citation>
    <scope>NUCLEOTIDE SEQUENCE [LARGE SCALE GENOMIC DNA]</scope>
    <source>
        <strain evidence="8 9">N1E253</strain>
    </source>
</reference>
<gene>
    <name evidence="7 8" type="primary">lgt</name>
    <name evidence="8" type="ORF">HW115_03565</name>
</gene>
<dbReference type="NCBIfam" id="TIGR00544">
    <property type="entry name" value="lgt"/>
    <property type="match status" value="1"/>
</dbReference>
<keyword evidence="9" id="KW-1185">Reference proteome</keyword>
<feature type="transmembrane region" description="Helical" evidence="7">
    <location>
        <begin position="102"/>
        <end position="123"/>
    </location>
</feature>
<evidence type="ECO:0000256" key="3">
    <source>
        <dbReference type="ARBA" id="ARBA00022679"/>
    </source>
</evidence>
<dbReference type="UniPathway" id="UPA00664"/>
<feature type="transmembrane region" description="Helical" evidence="7">
    <location>
        <begin position="130"/>
        <end position="151"/>
    </location>
</feature>
<dbReference type="Pfam" id="PF01790">
    <property type="entry name" value="LGT"/>
    <property type="match status" value="1"/>
</dbReference>
<sequence length="323" mass="36441">MFATYIHNWDPVIFDLFGPVKLRWYGLGYLLAFVFGYYLLRWQAKRNLWVLPADKVADFIAYAAFFGVFLGGRLGYILFYQIPKENGWSELLADPAMIIRVWDGGMASHGGILGLVVFTYVYARKNKVSWTGVGDGLCVVAPIGIGLVRFANFINGELYGRVAHGVGWAMKFPSSLHEDLKGDPERLREAYDACAAIDPTISDKSYDYLMAQARENPELQQTLGTYLQARHPSQLYEALLEGVVLFAILFVTRVRFPKLPNGILTGMFFLFYAVFRIVVEVFREPDSAMIGAMTKGQFYSTFMIAMGLAFIVGGWMRRDQLSS</sequence>
<dbReference type="GO" id="GO:0008961">
    <property type="term" value="F:phosphatidylglycerol-prolipoprotein diacylglyceryl transferase activity"/>
    <property type="evidence" value="ECO:0007669"/>
    <property type="project" value="UniProtKB-UniRule"/>
</dbReference>
<comment type="function">
    <text evidence="7">Catalyzes the transfer of the diacylglyceryl group from phosphatidylglycerol to the sulfhydryl group of the N-terminal cysteine of a prolipoprotein, the first step in the formation of mature lipoproteins.</text>
</comment>
<evidence type="ECO:0000313" key="9">
    <source>
        <dbReference type="Proteomes" id="UP000557872"/>
    </source>
</evidence>
<proteinExistence type="inferred from homology"/>
<feature type="binding site" evidence="7">
    <location>
        <position position="149"/>
    </location>
    <ligand>
        <name>a 1,2-diacyl-sn-glycero-3-phospho-(1'-sn-glycerol)</name>
        <dbReference type="ChEBI" id="CHEBI:64716"/>
    </ligand>
</feature>
<dbReference type="GO" id="GO:0042158">
    <property type="term" value="P:lipoprotein biosynthetic process"/>
    <property type="evidence" value="ECO:0007669"/>
    <property type="project" value="UniProtKB-UniRule"/>
</dbReference>
<evidence type="ECO:0000256" key="5">
    <source>
        <dbReference type="ARBA" id="ARBA00022989"/>
    </source>
</evidence>
<keyword evidence="2 7" id="KW-1003">Cell membrane</keyword>
<protein>
    <recommendedName>
        <fullName evidence="7">Phosphatidylglycerol--prolipoprotein diacylglyceryl transferase</fullName>
        <ecNumber evidence="7">2.5.1.145</ecNumber>
    </recommendedName>
</protein>
<feature type="transmembrane region" description="Helical" evidence="7">
    <location>
        <begin position="259"/>
        <end position="278"/>
    </location>
</feature>
<comment type="catalytic activity">
    <reaction evidence="7">
        <text>L-cysteinyl-[prolipoprotein] + a 1,2-diacyl-sn-glycero-3-phospho-(1'-sn-glycerol) = an S-1,2-diacyl-sn-glyceryl-L-cysteinyl-[prolipoprotein] + sn-glycerol 1-phosphate + H(+)</text>
        <dbReference type="Rhea" id="RHEA:56712"/>
        <dbReference type="Rhea" id="RHEA-COMP:14679"/>
        <dbReference type="Rhea" id="RHEA-COMP:14680"/>
        <dbReference type="ChEBI" id="CHEBI:15378"/>
        <dbReference type="ChEBI" id="CHEBI:29950"/>
        <dbReference type="ChEBI" id="CHEBI:57685"/>
        <dbReference type="ChEBI" id="CHEBI:64716"/>
        <dbReference type="ChEBI" id="CHEBI:140658"/>
        <dbReference type="EC" id="2.5.1.145"/>
    </reaction>
</comment>
<dbReference type="EC" id="2.5.1.145" evidence="7"/>
<feature type="transmembrane region" description="Helical" evidence="7">
    <location>
        <begin position="22"/>
        <end position="40"/>
    </location>
</feature>
<evidence type="ECO:0000256" key="4">
    <source>
        <dbReference type="ARBA" id="ARBA00022692"/>
    </source>
</evidence>
<organism evidence="8 9">
    <name type="scientific">Oceaniferula marina</name>
    <dbReference type="NCBI Taxonomy" id="2748318"/>
    <lineage>
        <taxon>Bacteria</taxon>
        <taxon>Pseudomonadati</taxon>
        <taxon>Verrucomicrobiota</taxon>
        <taxon>Verrucomicrobiia</taxon>
        <taxon>Verrucomicrobiales</taxon>
        <taxon>Verrucomicrobiaceae</taxon>
        <taxon>Oceaniferula</taxon>
    </lineage>
</organism>
<name>A0A851GKI1_9BACT</name>
<feature type="transmembrane region" description="Helical" evidence="7">
    <location>
        <begin position="60"/>
        <end position="82"/>
    </location>
</feature>
<evidence type="ECO:0000256" key="1">
    <source>
        <dbReference type="ARBA" id="ARBA00007150"/>
    </source>
</evidence>
<keyword evidence="3 7" id="KW-0808">Transferase</keyword>
<dbReference type="RefSeq" id="WP_178931186.1">
    <property type="nucleotide sequence ID" value="NZ_JACBAZ010000001.1"/>
</dbReference>
<evidence type="ECO:0000256" key="7">
    <source>
        <dbReference type="HAMAP-Rule" id="MF_01147"/>
    </source>
</evidence>
<dbReference type="GO" id="GO:0005886">
    <property type="term" value="C:plasma membrane"/>
    <property type="evidence" value="ECO:0007669"/>
    <property type="project" value="UniProtKB-SubCell"/>
</dbReference>
<keyword evidence="5 7" id="KW-1133">Transmembrane helix</keyword>
<dbReference type="PANTHER" id="PTHR30589">
    <property type="entry name" value="PROLIPOPROTEIN DIACYLGLYCERYL TRANSFERASE"/>
    <property type="match status" value="1"/>
</dbReference>
<comment type="similarity">
    <text evidence="1 7">Belongs to the Lgt family.</text>
</comment>
<dbReference type="HAMAP" id="MF_01147">
    <property type="entry name" value="Lgt"/>
    <property type="match status" value="1"/>
</dbReference>
<comment type="caution">
    <text evidence="8">The sequence shown here is derived from an EMBL/GenBank/DDBJ whole genome shotgun (WGS) entry which is preliminary data.</text>
</comment>
<evidence type="ECO:0000256" key="2">
    <source>
        <dbReference type="ARBA" id="ARBA00022475"/>
    </source>
</evidence>
<dbReference type="AlphaFoldDB" id="A0A851GKI1"/>
<comment type="subcellular location">
    <subcellularLocation>
        <location evidence="7">Cell membrane</location>
        <topology evidence="7">Multi-pass membrane protein</topology>
    </subcellularLocation>
</comment>
<keyword evidence="6 7" id="KW-0472">Membrane</keyword>
<dbReference type="InterPro" id="IPR001640">
    <property type="entry name" value="Lgt"/>
</dbReference>
<dbReference type="Proteomes" id="UP000557872">
    <property type="component" value="Unassembled WGS sequence"/>
</dbReference>
<dbReference type="PANTHER" id="PTHR30589:SF0">
    <property type="entry name" value="PHOSPHATIDYLGLYCEROL--PROLIPOPROTEIN DIACYLGLYCERYL TRANSFERASE"/>
    <property type="match status" value="1"/>
</dbReference>
<keyword evidence="8" id="KW-0449">Lipoprotein</keyword>
<keyword evidence="4 7" id="KW-0812">Transmembrane</keyword>
<comment type="pathway">
    <text evidence="7">Protein modification; lipoprotein biosynthesis (diacylglyceryl transfer).</text>
</comment>
<feature type="transmembrane region" description="Helical" evidence="7">
    <location>
        <begin position="235"/>
        <end position="252"/>
    </location>
</feature>